<organism evidence="1 2">
    <name type="scientific">Candidatus Woesebacteria bacterium GW2011_GWA2_33_28</name>
    <dbReference type="NCBI Taxonomy" id="1618561"/>
    <lineage>
        <taxon>Bacteria</taxon>
        <taxon>Candidatus Woeseibacteriota</taxon>
    </lineage>
</organism>
<proteinExistence type="predicted"/>
<accession>A0A0F9ZSI7</accession>
<name>A0A0F9ZSI7_9BACT</name>
<dbReference type="EMBL" id="LBOZ01000005">
    <property type="protein sequence ID" value="KKP47228.1"/>
    <property type="molecule type" value="Genomic_DNA"/>
</dbReference>
<sequence length="77" mass="8703">MSYKRITVSLPDYLYEDMLALTPTRGVSGYVAEAVQKRVLQQKVKPEDAVTNFLALRAESPKKNIKQILNAIHKGRT</sequence>
<evidence type="ECO:0000313" key="2">
    <source>
        <dbReference type="Proteomes" id="UP000033995"/>
    </source>
</evidence>
<dbReference type="Proteomes" id="UP000033995">
    <property type="component" value="Unassembled WGS sequence"/>
</dbReference>
<reference evidence="1 2" key="1">
    <citation type="journal article" date="2015" name="Nature">
        <title>rRNA introns, odd ribosomes, and small enigmatic genomes across a large radiation of phyla.</title>
        <authorList>
            <person name="Brown C.T."/>
            <person name="Hug L.A."/>
            <person name="Thomas B.C."/>
            <person name="Sharon I."/>
            <person name="Castelle C.J."/>
            <person name="Singh A."/>
            <person name="Wilkins M.J."/>
            <person name="Williams K.H."/>
            <person name="Banfield J.F."/>
        </authorList>
    </citation>
    <scope>NUCLEOTIDE SEQUENCE [LARGE SCALE GENOMIC DNA]</scope>
</reference>
<dbReference type="AlphaFoldDB" id="A0A0F9ZSI7"/>
<evidence type="ECO:0008006" key="3">
    <source>
        <dbReference type="Google" id="ProtNLM"/>
    </source>
</evidence>
<comment type="caution">
    <text evidence="1">The sequence shown here is derived from an EMBL/GenBank/DDBJ whole genome shotgun (WGS) entry which is preliminary data.</text>
</comment>
<gene>
    <name evidence="1" type="ORF">UR38_C0005G0041</name>
</gene>
<protein>
    <recommendedName>
        <fullName evidence="3">CopG family transcriptional regulator</fullName>
    </recommendedName>
</protein>
<evidence type="ECO:0000313" key="1">
    <source>
        <dbReference type="EMBL" id="KKP47228.1"/>
    </source>
</evidence>